<organism evidence="2 4">
    <name type="scientific">Rotaria socialis</name>
    <dbReference type="NCBI Taxonomy" id="392032"/>
    <lineage>
        <taxon>Eukaryota</taxon>
        <taxon>Metazoa</taxon>
        <taxon>Spiralia</taxon>
        <taxon>Gnathifera</taxon>
        <taxon>Rotifera</taxon>
        <taxon>Eurotatoria</taxon>
        <taxon>Bdelloidea</taxon>
        <taxon>Philodinida</taxon>
        <taxon>Philodinidae</taxon>
        <taxon>Rotaria</taxon>
    </lineage>
</organism>
<evidence type="ECO:0000313" key="4">
    <source>
        <dbReference type="Proteomes" id="UP000663865"/>
    </source>
</evidence>
<dbReference type="EMBL" id="CAJOBS010002163">
    <property type="protein sequence ID" value="CAF4795889.1"/>
    <property type="molecule type" value="Genomic_DNA"/>
</dbReference>
<feature type="region of interest" description="Disordered" evidence="1">
    <location>
        <begin position="1"/>
        <end position="27"/>
    </location>
</feature>
<dbReference type="EMBL" id="CAJNYV010005570">
    <property type="protein sequence ID" value="CAF3750856.1"/>
    <property type="molecule type" value="Genomic_DNA"/>
</dbReference>
<sequence length="202" mass="23104">MTIPDGTTTSSPMLNKNKNSTREKSPSRLSYLIRPTTPCIFGTESYDDKLVNEDEFFLTAGGIIHSCPNIYELLINDDYENRQCQSCDHFMFIHEQTTSIDTRLNTYDTEFNRYSILPRFQPISSSLLSTDSINSEIELYKERHAFGLSRNYQNAVSINSSLLPKIWKSDNYLLCIPALHRGFSLSTSIDTNKRSHSNNIPV</sequence>
<proteinExistence type="predicted"/>
<name>A0A818Y4R6_9BILA</name>
<comment type="caution">
    <text evidence="2">The sequence shown here is derived from an EMBL/GenBank/DDBJ whole genome shotgun (WGS) entry which is preliminary data.</text>
</comment>
<reference evidence="2" key="1">
    <citation type="submission" date="2021-02" db="EMBL/GenBank/DDBJ databases">
        <authorList>
            <person name="Nowell W R."/>
        </authorList>
    </citation>
    <scope>NUCLEOTIDE SEQUENCE</scope>
</reference>
<protein>
    <submittedName>
        <fullName evidence="2">Uncharacterized protein</fullName>
    </submittedName>
</protein>
<evidence type="ECO:0000313" key="3">
    <source>
        <dbReference type="EMBL" id="CAF4795889.1"/>
    </source>
</evidence>
<evidence type="ECO:0000256" key="1">
    <source>
        <dbReference type="SAM" id="MobiDB-lite"/>
    </source>
</evidence>
<feature type="compositionally biased region" description="Polar residues" evidence="1">
    <location>
        <begin position="1"/>
        <end position="18"/>
    </location>
</feature>
<dbReference type="Proteomes" id="UP000663865">
    <property type="component" value="Unassembled WGS sequence"/>
</dbReference>
<evidence type="ECO:0000313" key="2">
    <source>
        <dbReference type="EMBL" id="CAF3750856.1"/>
    </source>
</evidence>
<dbReference type="Proteomes" id="UP000663838">
    <property type="component" value="Unassembled WGS sequence"/>
</dbReference>
<gene>
    <name evidence="2" type="ORF">KIK155_LOCUS29695</name>
    <name evidence="3" type="ORF">TOA249_LOCUS23037</name>
</gene>
<accession>A0A818Y4R6</accession>
<dbReference type="AlphaFoldDB" id="A0A818Y4R6"/>